<evidence type="ECO:0000256" key="6">
    <source>
        <dbReference type="SAM" id="Phobius"/>
    </source>
</evidence>
<dbReference type="PANTHER" id="PTHR32001">
    <property type="entry name" value="KERATINOCYTE-ASSOCIATED PROTEIN 2"/>
    <property type="match status" value="1"/>
</dbReference>
<accession>A0AA39FR19</accession>
<dbReference type="PANTHER" id="PTHR32001:SF1">
    <property type="entry name" value="KERATINOCYTE-ASSOCIATED PROTEIN 2"/>
    <property type="match status" value="1"/>
</dbReference>
<dbReference type="Pfam" id="PF09775">
    <property type="entry name" value="Keratin_assoc"/>
    <property type="match status" value="2"/>
</dbReference>
<proteinExistence type="inferred from homology"/>
<keyword evidence="5 6" id="KW-0472">Membrane</keyword>
<protein>
    <recommendedName>
        <fullName evidence="9">Dolichyl-diphosphooligosaccharide--protein glycosyltransferase subunit KCP2</fullName>
    </recommendedName>
</protein>
<evidence type="ECO:0000313" key="7">
    <source>
        <dbReference type="EMBL" id="KAK0174036.1"/>
    </source>
</evidence>
<comment type="caution">
    <text evidence="7">The sequence shown here is derived from an EMBL/GenBank/DDBJ whole genome shotgun (WGS) entry which is preliminary data.</text>
</comment>
<dbReference type="InterPro" id="IPR018614">
    <property type="entry name" value="KRTCAP2"/>
</dbReference>
<evidence type="ECO:0000256" key="4">
    <source>
        <dbReference type="ARBA" id="ARBA00022989"/>
    </source>
</evidence>
<feature type="transmembrane region" description="Helical" evidence="6">
    <location>
        <begin position="75"/>
        <end position="92"/>
    </location>
</feature>
<keyword evidence="4 6" id="KW-1133">Transmembrane helix</keyword>
<dbReference type="Proteomes" id="UP001168990">
    <property type="component" value="Unassembled WGS sequence"/>
</dbReference>
<feature type="transmembrane region" description="Helical" evidence="6">
    <location>
        <begin position="99"/>
        <end position="115"/>
    </location>
</feature>
<evidence type="ECO:0000313" key="8">
    <source>
        <dbReference type="Proteomes" id="UP001168990"/>
    </source>
</evidence>
<comment type="similarity">
    <text evidence="2">Belongs to the KRTCAP2 family.</text>
</comment>
<keyword evidence="8" id="KW-1185">Reference proteome</keyword>
<evidence type="ECO:0000256" key="3">
    <source>
        <dbReference type="ARBA" id="ARBA00022692"/>
    </source>
</evidence>
<dbReference type="AlphaFoldDB" id="A0AA39FR19"/>
<evidence type="ECO:0008006" key="9">
    <source>
        <dbReference type="Google" id="ProtNLM"/>
    </source>
</evidence>
<evidence type="ECO:0000256" key="1">
    <source>
        <dbReference type="ARBA" id="ARBA00004141"/>
    </source>
</evidence>
<gene>
    <name evidence="7" type="ORF">PV328_007154</name>
</gene>
<feature type="transmembrane region" description="Helical" evidence="6">
    <location>
        <begin position="35"/>
        <end position="55"/>
    </location>
</feature>
<sequence>MAMTSGVSFLFSSILTVIIFSGMQMYKTWLTSSQLHTILGGYIGSVLFLLILTALGNLESTIFGKAFQIKLFPEGNIYIIFCSVNSSLFVSFYSYKTKLFIVSVFISLIISMIASGLVHRVSTTTCFLFSMVALYYINKISQETYSTPVATTTLHTKKRK</sequence>
<feature type="transmembrane region" description="Helical" evidence="6">
    <location>
        <begin position="6"/>
        <end position="23"/>
    </location>
</feature>
<keyword evidence="3 6" id="KW-0812">Transmembrane</keyword>
<dbReference type="GO" id="GO:0016020">
    <property type="term" value="C:membrane"/>
    <property type="evidence" value="ECO:0007669"/>
    <property type="project" value="UniProtKB-SubCell"/>
</dbReference>
<organism evidence="7 8">
    <name type="scientific">Microctonus aethiopoides</name>
    <dbReference type="NCBI Taxonomy" id="144406"/>
    <lineage>
        <taxon>Eukaryota</taxon>
        <taxon>Metazoa</taxon>
        <taxon>Ecdysozoa</taxon>
        <taxon>Arthropoda</taxon>
        <taxon>Hexapoda</taxon>
        <taxon>Insecta</taxon>
        <taxon>Pterygota</taxon>
        <taxon>Neoptera</taxon>
        <taxon>Endopterygota</taxon>
        <taxon>Hymenoptera</taxon>
        <taxon>Apocrita</taxon>
        <taxon>Ichneumonoidea</taxon>
        <taxon>Braconidae</taxon>
        <taxon>Euphorinae</taxon>
        <taxon>Microctonus</taxon>
    </lineage>
</organism>
<evidence type="ECO:0000256" key="2">
    <source>
        <dbReference type="ARBA" id="ARBA00007279"/>
    </source>
</evidence>
<dbReference type="EMBL" id="JAQQBS010000002">
    <property type="protein sequence ID" value="KAK0174036.1"/>
    <property type="molecule type" value="Genomic_DNA"/>
</dbReference>
<reference evidence="7" key="1">
    <citation type="journal article" date="2023" name="bioRxiv">
        <title>Scaffold-level genome assemblies of two parasitoid biocontrol wasps reveal the parthenogenesis mechanism and an associated novel virus.</title>
        <authorList>
            <person name="Inwood S."/>
            <person name="Skelly J."/>
            <person name="Guhlin J."/>
            <person name="Harrop T."/>
            <person name="Goldson S."/>
            <person name="Dearden P."/>
        </authorList>
    </citation>
    <scope>NUCLEOTIDE SEQUENCE</scope>
    <source>
        <strain evidence="7">Irish</strain>
        <tissue evidence="7">Whole body</tissue>
    </source>
</reference>
<evidence type="ECO:0000256" key="5">
    <source>
        <dbReference type="ARBA" id="ARBA00023136"/>
    </source>
</evidence>
<name>A0AA39FR19_9HYME</name>
<reference evidence="7" key="2">
    <citation type="submission" date="2023-03" db="EMBL/GenBank/DDBJ databases">
        <authorList>
            <person name="Inwood S.N."/>
            <person name="Skelly J.G."/>
            <person name="Guhlin J."/>
            <person name="Harrop T.W.R."/>
            <person name="Goldson S.G."/>
            <person name="Dearden P.K."/>
        </authorList>
    </citation>
    <scope>NUCLEOTIDE SEQUENCE</scope>
    <source>
        <strain evidence="7">Irish</strain>
        <tissue evidence="7">Whole body</tissue>
    </source>
</reference>
<comment type="subcellular location">
    <subcellularLocation>
        <location evidence="1">Membrane</location>
        <topology evidence="1">Multi-pass membrane protein</topology>
    </subcellularLocation>
</comment>